<dbReference type="GO" id="GO:0051896">
    <property type="term" value="P:regulation of phosphatidylinositol 3-kinase/protein kinase B signal transduction"/>
    <property type="evidence" value="ECO:0007669"/>
    <property type="project" value="TreeGrafter"/>
</dbReference>
<evidence type="ECO:0000259" key="2">
    <source>
        <dbReference type="PROSITE" id="PS50056"/>
    </source>
</evidence>
<dbReference type="PROSITE" id="PS51181">
    <property type="entry name" value="PPASE_TENSIN"/>
    <property type="match status" value="1"/>
</dbReference>
<evidence type="ECO:0000256" key="1">
    <source>
        <dbReference type="ARBA" id="ARBA00022801"/>
    </source>
</evidence>
<dbReference type="OrthoDB" id="16692at2759"/>
<dbReference type="GO" id="GO:0048870">
    <property type="term" value="P:cell motility"/>
    <property type="evidence" value="ECO:0007669"/>
    <property type="project" value="TreeGrafter"/>
</dbReference>
<sequence length="151" mass="17082">MFSRCEEREFIQGKFKGPVVEYPFRDHNAPKFEQIMALCEDVKGFLDEDKNNIVAINCKAGKGRTGVMVCACLLFTGVCHDSEEALNHYASERTNNGKGVTIPSQRRYVHYYGHLLKTGLVYRPKPLVLRTFVFGNIGTNVGGIYAHFLLF</sequence>
<evidence type="ECO:0000313" key="5">
    <source>
        <dbReference type="Proteomes" id="UP000784294"/>
    </source>
</evidence>
<dbReference type="PROSITE" id="PS50056">
    <property type="entry name" value="TYR_PHOSPHATASE_2"/>
    <property type="match status" value="1"/>
</dbReference>
<dbReference type="EMBL" id="CAAALY010099102">
    <property type="protein sequence ID" value="VEL28960.1"/>
    <property type="molecule type" value="Genomic_DNA"/>
</dbReference>
<dbReference type="GO" id="GO:0042995">
    <property type="term" value="C:cell projection"/>
    <property type="evidence" value="ECO:0007669"/>
    <property type="project" value="TreeGrafter"/>
</dbReference>
<dbReference type="Pfam" id="PF22785">
    <property type="entry name" value="Tc-R-P"/>
    <property type="match status" value="1"/>
</dbReference>
<dbReference type="GO" id="GO:0008285">
    <property type="term" value="P:negative regulation of cell population proliferation"/>
    <property type="evidence" value="ECO:0007669"/>
    <property type="project" value="TreeGrafter"/>
</dbReference>
<dbReference type="GO" id="GO:0005829">
    <property type="term" value="C:cytosol"/>
    <property type="evidence" value="ECO:0007669"/>
    <property type="project" value="TreeGrafter"/>
</dbReference>
<reference evidence="4" key="1">
    <citation type="submission" date="2018-11" db="EMBL/GenBank/DDBJ databases">
        <authorList>
            <consortium name="Pathogen Informatics"/>
        </authorList>
    </citation>
    <scope>NUCLEOTIDE SEQUENCE</scope>
</reference>
<evidence type="ECO:0000313" key="4">
    <source>
        <dbReference type="EMBL" id="VEL28960.1"/>
    </source>
</evidence>
<dbReference type="GO" id="GO:0005886">
    <property type="term" value="C:plasma membrane"/>
    <property type="evidence" value="ECO:0007669"/>
    <property type="project" value="TreeGrafter"/>
</dbReference>
<accession>A0A3S5CQV8</accession>
<organism evidence="4 5">
    <name type="scientific">Protopolystoma xenopodis</name>
    <dbReference type="NCBI Taxonomy" id="117903"/>
    <lineage>
        <taxon>Eukaryota</taxon>
        <taxon>Metazoa</taxon>
        <taxon>Spiralia</taxon>
        <taxon>Lophotrochozoa</taxon>
        <taxon>Platyhelminthes</taxon>
        <taxon>Monogenea</taxon>
        <taxon>Polyopisthocotylea</taxon>
        <taxon>Polystomatidea</taxon>
        <taxon>Polystomatidae</taxon>
        <taxon>Protopolystoma</taxon>
    </lineage>
</organism>
<dbReference type="AlphaFoldDB" id="A0A3S5CQV8"/>
<feature type="non-terminal residue" evidence="4">
    <location>
        <position position="151"/>
    </location>
</feature>
<dbReference type="Gene3D" id="3.90.190.10">
    <property type="entry name" value="Protein tyrosine phosphatase superfamily"/>
    <property type="match status" value="1"/>
</dbReference>
<dbReference type="PANTHER" id="PTHR12305:SF81">
    <property type="entry name" value="PHOSPHATIDYLINOSITOL 3,4,5-TRISPHOSPHATE 3-PHOSPHATASE AND DUAL-SPECIFICITY PROTEIN PHOSPHATASE PTEN"/>
    <property type="match status" value="1"/>
</dbReference>
<dbReference type="InterPro" id="IPR029021">
    <property type="entry name" value="Prot-tyrosine_phosphatase-like"/>
</dbReference>
<dbReference type="PANTHER" id="PTHR12305">
    <property type="entry name" value="PHOSPHATASE WITH HOMOLOGY TO TENSIN"/>
    <property type="match status" value="1"/>
</dbReference>
<comment type="caution">
    <text evidence="4">The sequence shown here is derived from an EMBL/GenBank/DDBJ whole genome shotgun (WGS) entry which is preliminary data.</text>
</comment>
<dbReference type="GO" id="GO:0046856">
    <property type="term" value="P:phosphatidylinositol dephosphorylation"/>
    <property type="evidence" value="ECO:0007669"/>
    <property type="project" value="TreeGrafter"/>
</dbReference>
<keyword evidence="1" id="KW-0378">Hydrolase</keyword>
<dbReference type="InterPro" id="IPR051281">
    <property type="entry name" value="Dual-spec_lipid-protein_phosph"/>
</dbReference>
<dbReference type="InterPro" id="IPR029023">
    <property type="entry name" value="Tensin_phosphatase"/>
</dbReference>
<dbReference type="InterPro" id="IPR000387">
    <property type="entry name" value="Tyr_Pase_dom"/>
</dbReference>
<dbReference type="GO" id="GO:0043491">
    <property type="term" value="P:phosphatidylinositol 3-kinase/protein kinase B signal transduction"/>
    <property type="evidence" value="ECO:0007669"/>
    <property type="project" value="TreeGrafter"/>
</dbReference>
<dbReference type="Proteomes" id="UP000784294">
    <property type="component" value="Unassembled WGS sequence"/>
</dbReference>
<dbReference type="GO" id="GO:0004725">
    <property type="term" value="F:protein tyrosine phosphatase activity"/>
    <property type="evidence" value="ECO:0007669"/>
    <property type="project" value="TreeGrafter"/>
</dbReference>
<dbReference type="GO" id="GO:0016314">
    <property type="term" value="F:phosphatidylinositol-3,4,5-trisphosphate 3-phosphatase activity"/>
    <property type="evidence" value="ECO:0007669"/>
    <property type="project" value="TreeGrafter"/>
</dbReference>
<keyword evidence="5" id="KW-1185">Reference proteome</keyword>
<proteinExistence type="predicted"/>
<gene>
    <name evidence="4" type="ORF">PXEA_LOCUS22400</name>
</gene>
<feature type="domain" description="Tyrosine specific protein phosphatases" evidence="2">
    <location>
        <begin position="33"/>
        <end position="93"/>
    </location>
</feature>
<feature type="domain" description="Phosphatase tensin-type" evidence="3">
    <location>
        <begin position="1"/>
        <end position="119"/>
    </location>
</feature>
<dbReference type="SUPFAM" id="SSF52799">
    <property type="entry name" value="(Phosphotyrosine protein) phosphatases II"/>
    <property type="match status" value="1"/>
</dbReference>
<evidence type="ECO:0000259" key="3">
    <source>
        <dbReference type="PROSITE" id="PS51181"/>
    </source>
</evidence>
<dbReference type="GO" id="GO:0005634">
    <property type="term" value="C:nucleus"/>
    <property type="evidence" value="ECO:0007669"/>
    <property type="project" value="TreeGrafter"/>
</dbReference>
<name>A0A3S5CQV8_9PLAT</name>
<protein>
    <submittedName>
        <fullName evidence="4">Uncharacterized protein</fullName>
    </submittedName>
</protein>